<dbReference type="InterPro" id="IPR000073">
    <property type="entry name" value="AB_hydrolase_1"/>
</dbReference>
<evidence type="ECO:0000313" key="3">
    <source>
        <dbReference type="EMBL" id="SFC19835.1"/>
    </source>
</evidence>
<dbReference type="Pfam" id="PF12697">
    <property type="entry name" value="Abhydrolase_6"/>
    <property type="match status" value="1"/>
</dbReference>
<gene>
    <name evidence="3" type="ORF">SAMN05216204_104177</name>
</gene>
<proteinExistence type="predicted"/>
<dbReference type="Proteomes" id="UP000198639">
    <property type="component" value="Unassembled WGS sequence"/>
</dbReference>
<evidence type="ECO:0000256" key="1">
    <source>
        <dbReference type="ARBA" id="ARBA00022801"/>
    </source>
</evidence>
<dbReference type="PANTHER" id="PTHR43798">
    <property type="entry name" value="MONOACYLGLYCEROL LIPASE"/>
    <property type="match status" value="1"/>
</dbReference>
<dbReference type="EMBL" id="FOLD01000004">
    <property type="protein sequence ID" value="SFC19835.1"/>
    <property type="molecule type" value="Genomic_DNA"/>
</dbReference>
<dbReference type="AlphaFoldDB" id="A0A1I1H7Z1"/>
<name>A0A1I1H7Z1_9BURK</name>
<dbReference type="PANTHER" id="PTHR43798:SF31">
    <property type="entry name" value="AB HYDROLASE SUPERFAMILY PROTEIN YCLE"/>
    <property type="match status" value="1"/>
</dbReference>
<sequence length="252" mass="27439">MKQLPKSRSIAVANQVLRFSMSGQGSPTIVMLNGAGGPLEGWHRLFPDIQQLGTVVSYDRPGVGGSTHPREPQLGTTVVLQLRALLREIGARPPFVLVGHSFGGLHANLFARVYPEETGGVLFLDATAPDDVVNMKRYRSGLQRAMAGLLERFSPLDPHDEISNELETVAEIAEVAAFPPIPVTVLSGGKRLPRWMVSSDALRERERNQEALARLSPLGERVIATGSAHFPQMSEPQLVLDELAKLVKRASQ</sequence>
<dbReference type="InterPro" id="IPR029058">
    <property type="entry name" value="AB_hydrolase_fold"/>
</dbReference>
<dbReference type="Gene3D" id="3.40.50.1820">
    <property type="entry name" value="alpha/beta hydrolase"/>
    <property type="match status" value="1"/>
</dbReference>
<dbReference type="GO" id="GO:0016787">
    <property type="term" value="F:hydrolase activity"/>
    <property type="evidence" value="ECO:0007669"/>
    <property type="project" value="UniProtKB-KW"/>
</dbReference>
<evidence type="ECO:0000259" key="2">
    <source>
        <dbReference type="Pfam" id="PF12697"/>
    </source>
</evidence>
<organism evidence="3 4">
    <name type="scientific">Massilia yuzhufengensis</name>
    <dbReference type="NCBI Taxonomy" id="1164594"/>
    <lineage>
        <taxon>Bacteria</taxon>
        <taxon>Pseudomonadati</taxon>
        <taxon>Pseudomonadota</taxon>
        <taxon>Betaproteobacteria</taxon>
        <taxon>Burkholderiales</taxon>
        <taxon>Oxalobacteraceae</taxon>
        <taxon>Telluria group</taxon>
        <taxon>Massilia</taxon>
    </lineage>
</organism>
<reference evidence="4" key="1">
    <citation type="submission" date="2016-10" db="EMBL/GenBank/DDBJ databases">
        <authorList>
            <person name="Varghese N."/>
            <person name="Submissions S."/>
        </authorList>
    </citation>
    <scope>NUCLEOTIDE SEQUENCE [LARGE SCALE GENOMIC DNA]</scope>
    <source>
        <strain evidence="4">CGMCC 1.12041</strain>
    </source>
</reference>
<accession>A0A1I1H7Z1</accession>
<dbReference type="SUPFAM" id="SSF53474">
    <property type="entry name" value="alpha/beta-Hydrolases"/>
    <property type="match status" value="1"/>
</dbReference>
<keyword evidence="4" id="KW-1185">Reference proteome</keyword>
<feature type="domain" description="AB hydrolase-1" evidence="2">
    <location>
        <begin position="29"/>
        <end position="241"/>
    </location>
</feature>
<dbReference type="RefSeq" id="WP_229408629.1">
    <property type="nucleotide sequence ID" value="NZ_FOLD01000004.1"/>
</dbReference>
<dbReference type="STRING" id="1164594.SAMN05216204_104177"/>
<dbReference type="GO" id="GO:0016020">
    <property type="term" value="C:membrane"/>
    <property type="evidence" value="ECO:0007669"/>
    <property type="project" value="TreeGrafter"/>
</dbReference>
<protein>
    <submittedName>
        <fullName evidence="3">Pimeloyl-ACP methyl ester carboxylesterase</fullName>
    </submittedName>
</protein>
<keyword evidence="1" id="KW-0378">Hydrolase</keyword>
<evidence type="ECO:0000313" key="4">
    <source>
        <dbReference type="Proteomes" id="UP000198639"/>
    </source>
</evidence>
<dbReference type="InterPro" id="IPR050266">
    <property type="entry name" value="AB_hydrolase_sf"/>
</dbReference>